<evidence type="ECO:0000313" key="3">
    <source>
        <dbReference type="Proteomes" id="UP000178086"/>
    </source>
</evidence>
<dbReference type="AlphaFoldDB" id="A0A1F2UP00"/>
<reference evidence="2 3" key="1">
    <citation type="journal article" date="2016" name="Nat. Commun.">
        <title>Thousands of microbial genomes shed light on interconnected biogeochemical processes in an aquifer system.</title>
        <authorList>
            <person name="Anantharaman K."/>
            <person name="Brown C.T."/>
            <person name="Hug L.A."/>
            <person name="Sharon I."/>
            <person name="Castelle C.J."/>
            <person name="Probst A.J."/>
            <person name="Thomas B.C."/>
            <person name="Singh A."/>
            <person name="Wilkins M.J."/>
            <person name="Karaoz U."/>
            <person name="Brodie E.L."/>
            <person name="Williams K.H."/>
            <person name="Hubbard S.S."/>
            <person name="Banfield J.F."/>
        </authorList>
    </citation>
    <scope>NUCLEOTIDE SEQUENCE [LARGE SCALE GENOMIC DNA]</scope>
</reference>
<sequence length="138" mass="14528">MRRIRRGLVRDAHINSREDRLKPFLFSLACAVAGLVALYVAGAPDEVLAVAWTVVALGATITVVTTVWKISLHAAGITSIAAMLYFIFGVAAAPVALLVPVVGWARLALRKHTPSQLAAGILVALVITAGVFSLFGLI</sequence>
<comment type="caution">
    <text evidence="2">The sequence shown here is derived from an EMBL/GenBank/DDBJ whole genome shotgun (WGS) entry which is preliminary data.</text>
</comment>
<keyword evidence="1" id="KW-0472">Membrane</keyword>
<feature type="transmembrane region" description="Helical" evidence="1">
    <location>
        <begin position="47"/>
        <end position="68"/>
    </location>
</feature>
<keyword evidence="1" id="KW-0812">Transmembrane</keyword>
<feature type="transmembrane region" description="Helical" evidence="1">
    <location>
        <begin position="80"/>
        <end position="105"/>
    </location>
</feature>
<dbReference type="Proteomes" id="UP000178086">
    <property type="component" value="Unassembled WGS sequence"/>
</dbReference>
<feature type="transmembrane region" description="Helical" evidence="1">
    <location>
        <begin position="117"/>
        <end position="137"/>
    </location>
</feature>
<accession>A0A1F2UP00</accession>
<name>A0A1F2UP00_9ACTN</name>
<dbReference type="CDD" id="cd01610">
    <property type="entry name" value="PAP2_like"/>
    <property type="match status" value="1"/>
</dbReference>
<evidence type="ECO:0000313" key="2">
    <source>
        <dbReference type="EMBL" id="OFW34707.1"/>
    </source>
</evidence>
<gene>
    <name evidence="2" type="ORF">A2074_01495</name>
</gene>
<feature type="transmembrane region" description="Helical" evidence="1">
    <location>
        <begin position="21"/>
        <end position="41"/>
    </location>
</feature>
<keyword evidence="1" id="KW-1133">Transmembrane helix</keyword>
<dbReference type="EMBL" id="MELI01000035">
    <property type="protein sequence ID" value="OFW34707.1"/>
    <property type="molecule type" value="Genomic_DNA"/>
</dbReference>
<organism evidence="2 3">
    <name type="scientific">Candidatus Aquicultor primus</name>
    <dbReference type="NCBI Taxonomy" id="1797195"/>
    <lineage>
        <taxon>Bacteria</taxon>
        <taxon>Bacillati</taxon>
        <taxon>Actinomycetota</taxon>
        <taxon>Candidatus Aquicultoria</taxon>
        <taxon>Candidatus Aquicultorales</taxon>
        <taxon>Candidatus Aquicultoraceae</taxon>
        <taxon>Candidatus Aquicultor</taxon>
    </lineage>
</organism>
<protein>
    <recommendedName>
        <fullName evidence="4">Phosphatase PAP2 family protein</fullName>
    </recommendedName>
</protein>
<proteinExistence type="predicted"/>
<evidence type="ECO:0000256" key="1">
    <source>
        <dbReference type="SAM" id="Phobius"/>
    </source>
</evidence>
<evidence type="ECO:0008006" key="4">
    <source>
        <dbReference type="Google" id="ProtNLM"/>
    </source>
</evidence>